<evidence type="ECO:0008006" key="3">
    <source>
        <dbReference type="Google" id="ProtNLM"/>
    </source>
</evidence>
<organism evidence="1 2">
    <name type="scientific">Sphaerulina musiva (strain SO2202)</name>
    <name type="common">Poplar stem canker fungus</name>
    <name type="synonym">Septoria musiva</name>
    <dbReference type="NCBI Taxonomy" id="692275"/>
    <lineage>
        <taxon>Eukaryota</taxon>
        <taxon>Fungi</taxon>
        <taxon>Dikarya</taxon>
        <taxon>Ascomycota</taxon>
        <taxon>Pezizomycotina</taxon>
        <taxon>Dothideomycetes</taxon>
        <taxon>Dothideomycetidae</taxon>
        <taxon>Mycosphaerellales</taxon>
        <taxon>Mycosphaerellaceae</taxon>
        <taxon>Sphaerulina</taxon>
    </lineage>
</organism>
<evidence type="ECO:0000313" key="1">
    <source>
        <dbReference type="EMBL" id="EMF17812.1"/>
    </source>
</evidence>
<dbReference type="InterPro" id="IPR011009">
    <property type="entry name" value="Kinase-like_dom_sf"/>
</dbReference>
<dbReference type="PANTHER" id="PTHR21310">
    <property type="entry name" value="AMINOGLYCOSIDE PHOSPHOTRANSFERASE-RELATED-RELATED"/>
    <property type="match status" value="1"/>
</dbReference>
<dbReference type="RefSeq" id="XP_016765933.1">
    <property type="nucleotide sequence ID" value="XM_016907917.1"/>
</dbReference>
<dbReference type="GeneID" id="27905054"/>
<dbReference type="PANTHER" id="PTHR21310:SF15">
    <property type="entry name" value="AMINOGLYCOSIDE PHOSPHOTRANSFERASE DOMAIN-CONTAINING PROTEIN"/>
    <property type="match status" value="1"/>
</dbReference>
<evidence type="ECO:0000313" key="2">
    <source>
        <dbReference type="Proteomes" id="UP000016931"/>
    </source>
</evidence>
<proteinExistence type="predicted"/>
<dbReference type="InterPro" id="IPR051678">
    <property type="entry name" value="AGP_Transferase"/>
</dbReference>
<sequence>MIKWNCEEPELEGLRYVAANTDILIPRLCRVHRSHHQLALEMGFFSGCGPLQVCWRNYTCNQKQAIVDEIVAFIKQLRKLEAPCPQRISRTARFGPFDDIAAFHDCVRDGIALEYVQGSFGAKVLQVHQRQILVRDAKVVALIDWECAGWYPGYWEYTRAH</sequence>
<dbReference type="HOGENOM" id="CLU_021768_3_3_1"/>
<protein>
    <recommendedName>
        <fullName evidence="3">Aminoglycoside phosphotransferase domain-containing protein</fullName>
    </recommendedName>
</protein>
<dbReference type="OrthoDB" id="2906425at2759"/>
<dbReference type="SUPFAM" id="SSF56112">
    <property type="entry name" value="Protein kinase-like (PK-like)"/>
    <property type="match status" value="1"/>
</dbReference>
<accession>N1QN03</accession>
<dbReference type="STRING" id="692275.N1QN03"/>
<dbReference type="Proteomes" id="UP000016931">
    <property type="component" value="Unassembled WGS sequence"/>
</dbReference>
<dbReference type="AlphaFoldDB" id="N1QN03"/>
<reference evidence="1 2" key="1">
    <citation type="journal article" date="2012" name="PLoS Pathog.">
        <title>Diverse lifestyles and strategies of plant pathogenesis encoded in the genomes of eighteen Dothideomycetes fungi.</title>
        <authorList>
            <person name="Ohm R.A."/>
            <person name="Feau N."/>
            <person name="Henrissat B."/>
            <person name="Schoch C.L."/>
            <person name="Horwitz B.A."/>
            <person name="Barry K.W."/>
            <person name="Condon B.J."/>
            <person name="Copeland A.C."/>
            <person name="Dhillon B."/>
            <person name="Glaser F."/>
            <person name="Hesse C.N."/>
            <person name="Kosti I."/>
            <person name="LaButti K."/>
            <person name="Lindquist E.A."/>
            <person name="Lucas S."/>
            <person name="Salamov A.A."/>
            <person name="Bradshaw R.E."/>
            <person name="Ciuffetti L."/>
            <person name="Hamelin R.C."/>
            <person name="Kema G.H.J."/>
            <person name="Lawrence C."/>
            <person name="Scott J.A."/>
            <person name="Spatafora J.W."/>
            <person name="Turgeon B.G."/>
            <person name="de Wit P.J.G.M."/>
            <person name="Zhong S."/>
            <person name="Goodwin S.B."/>
            <person name="Grigoriev I.V."/>
        </authorList>
    </citation>
    <scope>NUCLEOTIDE SEQUENCE [LARGE SCALE GENOMIC DNA]</scope>
    <source>
        <strain evidence="1 2">SO2202</strain>
    </source>
</reference>
<name>N1QN03_SPHMS</name>
<keyword evidence="2" id="KW-1185">Reference proteome</keyword>
<dbReference type="EMBL" id="KB456260">
    <property type="protein sequence ID" value="EMF17812.1"/>
    <property type="molecule type" value="Genomic_DNA"/>
</dbReference>
<gene>
    <name evidence="1" type="ORF">SEPMUDRAFT_160996</name>
</gene>
<dbReference type="eggNOG" id="ENOG502S6BM">
    <property type="taxonomic scope" value="Eukaryota"/>
</dbReference>